<feature type="transmembrane region" description="Helical" evidence="5">
    <location>
        <begin position="113"/>
        <end position="130"/>
    </location>
</feature>
<keyword evidence="4 5" id="KW-0472">Membrane</keyword>
<dbReference type="CDD" id="cd13956">
    <property type="entry name" value="PT_UbiA"/>
    <property type="match status" value="1"/>
</dbReference>
<accession>A0A6I6MY61</accession>
<dbReference type="InterPro" id="IPR044878">
    <property type="entry name" value="UbiA_sf"/>
</dbReference>
<sequence>MRGRRLGRALTAHVRTWRPYTLWYVGLVGLAGHAIAAGRHGAAQLAAAWAVPTLIWVAAHYLGDYLDRELDAISKPQRPIPAGLIRPRTAVWCGTVLATAAAVTAAVVNYRSLIVAVAGIGGAMAYNGLFKAKGLLGNLVRGSLTGAALVFGAMTASAYPPVKVLVFVPVFWAHDAASNLVGTLRDVSGDRAGGYATFAVRHGLRTAVRTAVALYALAVSAAVVGILTMPGGRAGGLVMLLVAAALGGGAFGLLYASGPEPSARLALRSHEVLVVERMVLAAALLVPGFGGLIVIAVLVPLLAVTFGTQQAMRSRYEFPRGATAHPDEDAATAPAPLS</sequence>
<keyword evidence="2 5" id="KW-0812">Transmembrane</keyword>
<evidence type="ECO:0000256" key="5">
    <source>
        <dbReference type="SAM" id="Phobius"/>
    </source>
</evidence>
<feature type="transmembrane region" description="Helical" evidence="5">
    <location>
        <begin position="212"/>
        <end position="230"/>
    </location>
</feature>
<dbReference type="InterPro" id="IPR050475">
    <property type="entry name" value="Prenyltransferase_related"/>
</dbReference>
<proteinExistence type="predicted"/>
<evidence type="ECO:0000313" key="7">
    <source>
        <dbReference type="Proteomes" id="UP000436138"/>
    </source>
</evidence>
<dbReference type="RefSeq" id="WP_158918856.1">
    <property type="nucleotide sequence ID" value="NZ_CP047020.1"/>
</dbReference>
<name>A0A6I6MY61_9ACTN</name>
<dbReference type="GO" id="GO:0016765">
    <property type="term" value="F:transferase activity, transferring alkyl or aryl (other than methyl) groups"/>
    <property type="evidence" value="ECO:0007669"/>
    <property type="project" value="InterPro"/>
</dbReference>
<feature type="transmembrane region" description="Helical" evidence="5">
    <location>
        <begin position="87"/>
        <end position="107"/>
    </location>
</feature>
<feature type="transmembrane region" description="Helical" evidence="5">
    <location>
        <begin position="278"/>
        <end position="306"/>
    </location>
</feature>
<dbReference type="KEGG" id="sbro:GQF42_07570"/>
<dbReference type="AlphaFoldDB" id="A0A6I6MY61"/>
<reference evidence="6 7" key="1">
    <citation type="submission" date="2019-12" db="EMBL/GenBank/DDBJ databases">
        <title>Streptomyces sp. strain T44 isolated from rhizosphere soil of Broussonetia papyrifera.</title>
        <authorList>
            <person name="Mo P."/>
        </authorList>
    </citation>
    <scope>NUCLEOTIDE SEQUENCE [LARGE SCALE GENOMIC DNA]</scope>
    <source>
        <strain evidence="6 7">T44</strain>
    </source>
</reference>
<evidence type="ECO:0000256" key="1">
    <source>
        <dbReference type="ARBA" id="ARBA00004141"/>
    </source>
</evidence>
<dbReference type="PANTHER" id="PTHR42723:SF1">
    <property type="entry name" value="CHLOROPHYLL SYNTHASE, CHLOROPLASTIC"/>
    <property type="match status" value="1"/>
</dbReference>
<keyword evidence="6" id="KW-0830">Ubiquinone</keyword>
<dbReference type="Proteomes" id="UP000436138">
    <property type="component" value="Chromosome"/>
</dbReference>
<evidence type="ECO:0000256" key="4">
    <source>
        <dbReference type="ARBA" id="ARBA00023136"/>
    </source>
</evidence>
<comment type="subcellular location">
    <subcellularLocation>
        <location evidence="1">Membrane</location>
        <topology evidence="1">Multi-pass membrane protein</topology>
    </subcellularLocation>
</comment>
<feature type="transmembrane region" description="Helical" evidence="5">
    <location>
        <begin position="46"/>
        <end position="66"/>
    </location>
</feature>
<evidence type="ECO:0000256" key="3">
    <source>
        <dbReference type="ARBA" id="ARBA00022989"/>
    </source>
</evidence>
<feature type="transmembrane region" description="Helical" evidence="5">
    <location>
        <begin position="237"/>
        <end position="258"/>
    </location>
</feature>
<keyword evidence="7" id="KW-1185">Reference proteome</keyword>
<evidence type="ECO:0000313" key="6">
    <source>
        <dbReference type="EMBL" id="QHA03151.1"/>
    </source>
</evidence>
<dbReference type="Gene3D" id="1.10.357.140">
    <property type="entry name" value="UbiA prenyltransferase"/>
    <property type="match status" value="1"/>
</dbReference>
<feature type="transmembrane region" description="Helical" evidence="5">
    <location>
        <begin position="21"/>
        <end position="40"/>
    </location>
</feature>
<dbReference type="PANTHER" id="PTHR42723">
    <property type="entry name" value="CHLOROPHYLL SYNTHASE"/>
    <property type="match status" value="1"/>
</dbReference>
<dbReference type="Pfam" id="PF01040">
    <property type="entry name" value="UbiA"/>
    <property type="match status" value="1"/>
</dbReference>
<keyword evidence="3 5" id="KW-1133">Transmembrane helix</keyword>
<dbReference type="InterPro" id="IPR000537">
    <property type="entry name" value="UbiA_prenyltransferase"/>
</dbReference>
<protein>
    <submittedName>
        <fullName evidence="6">Ubiquinone biosynthesis protein UbiA</fullName>
    </submittedName>
</protein>
<dbReference type="GO" id="GO:0016020">
    <property type="term" value="C:membrane"/>
    <property type="evidence" value="ECO:0007669"/>
    <property type="project" value="UniProtKB-SubCell"/>
</dbReference>
<feature type="transmembrane region" description="Helical" evidence="5">
    <location>
        <begin position="142"/>
        <end position="162"/>
    </location>
</feature>
<organism evidence="6 7">
    <name type="scientific">Streptomyces broussonetiae</name>
    <dbReference type="NCBI Taxonomy" id="2686304"/>
    <lineage>
        <taxon>Bacteria</taxon>
        <taxon>Bacillati</taxon>
        <taxon>Actinomycetota</taxon>
        <taxon>Actinomycetes</taxon>
        <taxon>Kitasatosporales</taxon>
        <taxon>Streptomycetaceae</taxon>
        <taxon>Streptomyces</taxon>
    </lineage>
</organism>
<dbReference type="EMBL" id="CP047020">
    <property type="protein sequence ID" value="QHA03151.1"/>
    <property type="molecule type" value="Genomic_DNA"/>
</dbReference>
<gene>
    <name evidence="6" type="ORF">GQF42_07570</name>
</gene>
<evidence type="ECO:0000256" key="2">
    <source>
        <dbReference type="ARBA" id="ARBA00022692"/>
    </source>
</evidence>